<name>A0A6C0LGC9_9ZZZZ</name>
<dbReference type="EMBL" id="MN740475">
    <property type="protein sequence ID" value="QHU28878.1"/>
    <property type="molecule type" value="Genomic_DNA"/>
</dbReference>
<organism evidence="1">
    <name type="scientific">viral metagenome</name>
    <dbReference type="NCBI Taxonomy" id="1070528"/>
    <lineage>
        <taxon>unclassified sequences</taxon>
        <taxon>metagenomes</taxon>
        <taxon>organismal metagenomes</taxon>
    </lineage>
</organism>
<reference evidence="1" key="1">
    <citation type="journal article" date="2020" name="Nature">
        <title>Giant virus diversity and host interactions through global metagenomics.</title>
        <authorList>
            <person name="Schulz F."/>
            <person name="Roux S."/>
            <person name="Paez-Espino D."/>
            <person name="Jungbluth S."/>
            <person name="Walsh D.A."/>
            <person name="Denef V.J."/>
            <person name="McMahon K.D."/>
            <person name="Konstantinidis K.T."/>
            <person name="Eloe-Fadrosh E.A."/>
            <person name="Kyrpides N.C."/>
            <person name="Woyke T."/>
        </authorList>
    </citation>
    <scope>NUCLEOTIDE SEQUENCE</scope>
    <source>
        <strain evidence="1">GVMAG-M-3300027791-30</strain>
    </source>
</reference>
<sequence length="38" mass="4687">MFINFVINVINVNIRNIIIKTIIKYNNNYFFFYKKIIS</sequence>
<dbReference type="AlphaFoldDB" id="A0A6C0LGC9"/>
<accession>A0A6C0LGC9</accession>
<proteinExistence type="predicted"/>
<evidence type="ECO:0000313" key="1">
    <source>
        <dbReference type="EMBL" id="QHU28878.1"/>
    </source>
</evidence>
<protein>
    <submittedName>
        <fullName evidence="1">Uncharacterized protein</fullName>
    </submittedName>
</protein>